<evidence type="ECO:0000313" key="5">
    <source>
        <dbReference type="EMBL" id="CAF1590926.1"/>
    </source>
</evidence>
<evidence type="ECO:0000256" key="1">
    <source>
        <dbReference type="ARBA" id="ARBA00022737"/>
    </source>
</evidence>
<comment type="caution">
    <text evidence="5">The sequence shown here is derived from an EMBL/GenBank/DDBJ whole genome shotgun (WGS) entry which is preliminary data.</text>
</comment>
<evidence type="ECO:0000313" key="4">
    <source>
        <dbReference type="EMBL" id="CAF1535112.1"/>
    </source>
</evidence>
<evidence type="ECO:0000313" key="8">
    <source>
        <dbReference type="Proteomes" id="UP000663829"/>
    </source>
</evidence>
<dbReference type="Pfam" id="PF13181">
    <property type="entry name" value="TPR_8"/>
    <property type="match status" value="1"/>
</dbReference>
<dbReference type="Gene3D" id="1.25.40.10">
    <property type="entry name" value="Tetratricopeptide repeat domain"/>
    <property type="match status" value="1"/>
</dbReference>
<dbReference type="OrthoDB" id="2017782at2759"/>
<dbReference type="Proteomes" id="UP000663829">
    <property type="component" value="Unassembled WGS sequence"/>
</dbReference>
<keyword evidence="1" id="KW-0677">Repeat</keyword>
<accession>A0A815ZZ25</accession>
<dbReference type="AlphaFoldDB" id="A0A815ZZ25"/>
<dbReference type="EMBL" id="CAJNOK010038021">
    <property type="protein sequence ID" value="CAF1535112.1"/>
    <property type="molecule type" value="Genomic_DNA"/>
</dbReference>
<feature type="repeat" description="TPR" evidence="3">
    <location>
        <begin position="37"/>
        <end position="70"/>
    </location>
</feature>
<dbReference type="EMBL" id="CAJOBA010060311">
    <property type="protein sequence ID" value="CAF4322750.1"/>
    <property type="molecule type" value="Genomic_DNA"/>
</dbReference>
<keyword evidence="2 3" id="KW-0802">TPR repeat</keyword>
<keyword evidence="8" id="KW-1185">Reference proteome</keyword>
<evidence type="ECO:0000313" key="7">
    <source>
        <dbReference type="EMBL" id="CAF4463035.1"/>
    </source>
</evidence>
<dbReference type="PANTHER" id="PTHR45641">
    <property type="entry name" value="TETRATRICOPEPTIDE REPEAT PROTEIN (AFU_ORTHOLOGUE AFUA_6G03870)"/>
    <property type="match status" value="1"/>
</dbReference>
<organism evidence="5 8">
    <name type="scientific">Didymodactylos carnosus</name>
    <dbReference type="NCBI Taxonomy" id="1234261"/>
    <lineage>
        <taxon>Eukaryota</taxon>
        <taxon>Metazoa</taxon>
        <taxon>Spiralia</taxon>
        <taxon>Gnathifera</taxon>
        <taxon>Rotifera</taxon>
        <taxon>Eurotatoria</taxon>
        <taxon>Bdelloidea</taxon>
        <taxon>Philodinida</taxon>
        <taxon>Philodinidae</taxon>
        <taxon>Didymodactylos</taxon>
    </lineage>
</organism>
<dbReference type="SMART" id="SM00028">
    <property type="entry name" value="TPR"/>
    <property type="match status" value="3"/>
</dbReference>
<reference evidence="5" key="1">
    <citation type="submission" date="2021-02" db="EMBL/GenBank/DDBJ databases">
        <authorList>
            <person name="Nowell W R."/>
        </authorList>
    </citation>
    <scope>NUCLEOTIDE SEQUENCE</scope>
</reference>
<dbReference type="EMBL" id="CAJNOQ010033642">
    <property type="protein sequence ID" value="CAF1590926.1"/>
    <property type="molecule type" value="Genomic_DNA"/>
</dbReference>
<dbReference type="InterPro" id="IPR019734">
    <property type="entry name" value="TPR_rpt"/>
</dbReference>
<dbReference type="Proteomes" id="UP000682733">
    <property type="component" value="Unassembled WGS sequence"/>
</dbReference>
<name>A0A815ZZ25_9BILA</name>
<feature type="repeat" description="TPR" evidence="3">
    <location>
        <begin position="79"/>
        <end position="112"/>
    </location>
</feature>
<evidence type="ECO:0000256" key="3">
    <source>
        <dbReference type="PROSITE-ProRule" id="PRU00339"/>
    </source>
</evidence>
<evidence type="ECO:0000313" key="6">
    <source>
        <dbReference type="EMBL" id="CAF4322750.1"/>
    </source>
</evidence>
<dbReference type="Proteomes" id="UP000681722">
    <property type="component" value="Unassembled WGS sequence"/>
</dbReference>
<dbReference type="Pfam" id="PF13374">
    <property type="entry name" value="TPR_10"/>
    <property type="match status" value="1"/>
</dbReference>
<evidence type="ECO:0000256" key="2">
    <source>
        <dbReference type="ARBA" id="ARBA00022803"/>
    </source>
</evidence>
<dbReference type="EMBL" id="CAJOBC010099806">
    <property type="protein sequence ID" value="CAF4463035.1"/>
    <property type="molecule type" value="Genomic_DNA"/>
</dbReference>
<gene>
    <name evidence="5" type="ORF">GPM918_LOCUS41750</name>
    <name evidence="4" type="ORF">OVA965_LOCUS38465</name>
    <name evidence="7" type="ORF">SRO942_LOCUS42859</name>
    <name evidence="6" type="ORF">TMI583_LOCUS39661</name>
</gene>
<dbReference type="PANTHER" id="PTHR45641:SF1">
    <property type="entry name" value="AAA+ ATPASE DOMAIN-CONTAINING PROTEIN"/>
    <property type="match status" value="1"/>
</dbReference>
<dbReference type="PROSITE" id="PS50293">
    <property type="entry name" value="TPR_REGION"/>
    <property type="match status" value="1"/>
</dbReference>
<dbReference type="PROSITE" id="PS50005">
    <property type="entry name" value="TPR"/>
    <property type="match status" value="2"/>
</dbReference>
<proteinExistence type="predicted"/>
<dbReference type="Proteomes" id="UP000677228">
    <property type="component" value="Unassembled WGS sequence"/>
</dbReference>
<dbReference type="SUPFAM" id="SSF48452">
    <property type="entry name" value="TPR-like"/>
    <property type="match status" value="1"/>
</dbReference>
<dbReference type="Pfam" id="PF00515">
    <property type="entry name" value="TPR_1"/>
    <property type="match status" value="1"/>
</dbReference>
<protein>
    <submittedName>
        <fullName evidence="5">Uncharacterized protein</fullName>
    </submittedName>
</protein>
<sequence length="168" mass="19136">MPYLNVRIQAHIRSAFNADQLLLDDKSFSYDDPYRLSSVFTGLGSAFDHKGEFSKALFYYRKSLEIKKNTLTANYAHFASTFNNMGFVYYEQGDYSQAIMYFGKALEIDLPNADARNLKKLANSLPENNIGAIHACRANYDEALDYYKKTMDIQIKTSSINHPSLAIL</sequence>
<dbReference type="InterPro" id="IPR011990">
    <property type="entry name" value="TPR-like_helical_dom_sf"/>
</dbReference>